<dbReference type="OrthoDB" id="3050759at2759"/>
<accession>A0A4V3XF14</accession>
<proteinExistence type="predicted"/>
<feature type="region of interest" description="Disordered" evidence="1">
    <location>
        <begin position="131"/>
        <end position="154"/>
    </location>
</feature>
<name>A0A4V3XF14_9APHY</name>
<reference evidence="2 3" key="1">
    <citation type="submission" date="2019-02" db="EMBL/GenBank/DDBJ databases">
        <title>Genome sequencing of the rare red list fungi Antrodiella citrinella (Flaviporus citrinellus).</title>
        <authorList>
            <person name="Buettner E."/>
            <person name="Kellner H."/>
        </authorList>
    </citation>
    <scope>NUCLEOTIDE SEQUENCE [LARGE SCALE GENOMIC DNA]</scope>
    <source>
        <strain evidence="2 3">DSM 108506</strain>
    </source>
</reference>
<dbReference type="EMBL" id="SGPM01000789">
    <property type="protein sequence ID" value="THH15773.1"/>
    <property type="molecule type" value="Genomic_DNA"/>
</dbReference>
<evidence type="ECO:0000313" key="2">
    <source>
        <dbReference type="EMBL" id="THH15773.1"/>
    </source>
</evidence>
<feature type="non-terminal residue" evidence="2">
    <location>
        <position position="374"/>
    </location>
</feature>
<evidence type="ECO:0000313" key="3">
    <source>
        <dbReference type="Proteomes" id="UP000308730"/>
    </source>
</evidence>
<protein>
    <submittedName>
        <fullName evidence="2">Uncharacterized protein</fullName>
    </submittedName>
</protein>
<comment type="caution">
    <text evidence="2">The sequence shown here is derived from an EMBL/GenBank/DDBJ whole genome shotgun (WGS) entry which is preliminary data.</text>
</comment>
<evidence type="ECO:0000256" key="1">
    <source>
        <dbReference type="SAM" id="MobiDB-lite"/>
    </source>
</evidence>
<keyword evidence="3" id="KW-1185">Reference proteome</keyword>
<organism evidence="2 3">
    <name type="scientific">Antrodiella citrinella</name>
    <dbReference type="NCBI Taxonomy" id="2447956"/>
    <lineage>
        <taxon>Eukaryota</taxon>
        <taxon>Fungi</taxon>
        <taxon>Dikarya</taxon>
        <taxon>Basidiomycota</taxon>
        <taxon>Agaricomycotina</taxon>
        <taxon>Agaricomycetes</taxon>
        <taxon>Polyporales</taxon>
        <taxon>Steccherinaceae</taxon>
        <taxon>Antrodiella</taxon>
    </lineage>
</organism>
<sequence length="374" mass="41851">MFLKFKHFLNRTFHPKMTSYPPQPSLVTGIFPAARTNTIPSYVRAYAEGVVARSIRAGTEPKDVFREPHIITLFYCKKIGGVQHEYIVVEVHPDGGPPVFLTFERGVRVGASLDDVTKKESDEIRDILEPKKPALDQTVQEAADKSTEPVTTTDEVDKAYGQGAHAPTGTIDLSQYNRSSSSVSLASSLTSVSSSVNMWLLAHDCVATDSTRPKSEEIMLEMNVSSIKLPLLRFAYMAYSINMMQPMYSVLRHQCYWFCALLFTLIFELLNEAERSKVMEKAKDFPARAVLMKAEGHTEFVAYGDAGYWRKVPVVSLREAVLKDARQWSELTWKIALKKMADEYNKVATMEADLAAAKKREADFAAAAAKKEAD</sequence>
<dbReference type="Proteomes" id="UP000308730">
    <property type="component" value="Unassembled WGS sequence"/>
</dbReference>
<gene>
    <name evidence="2" type="ORF">EUX98_g9412</name>
</gene>
<dbReference type="AlphaFoldDB" id="A0A4V3XF14"/>